<dbReference type="Proteomes" id="UP000000998">
    <property type="component" value="Chromosome"/>
</dbReference>
<dbReference type="EMBL" id="CP000514">
    <property type="protein sequence ID" value="ABM17855.1"/>
    <property type="molecule type" value="Genomic_DNA"/>
</dbReference>
<protein>
    <submittedName>
        <fullName evidence="1">Uncharacterized protein</fullName>
    </submittedName>
</protein>
<dbReference type="KEGG" id="maq:Maqu_0758"/>
<dbReference type="HOGENOM" id="CLU_1407293_0_0_6"/>
<evidence type="ECO:0000313" key="2">
    <source>
        <dbReference type="Proteomes" id="UP000000998"/>
    </source>
</evidence>
<dbReference type="STRING" id="351348.Maqu_0758"/>
<evidence type="ECO:0000313" key="1">
    <source>
        <dbReference type="EMBL" id="ABM17855.1"/>
    </source>
</evidence>
<name>A1TYN6_MARN8</name>
<proteinExistence type="predicted"/>
<sequence length="193" mass="22190">MQGPRWSSADGLANSRRMRMLTALVVLFVLWWVLLGRLDRELQRVEEQSVAMVLTQLRSALVIKGAEAMLSRDQTLASLEGRNPFNWLDHQWPSYKGGCGGNEPDSGSWCFANQQQNETGESARGWLIYKPKQPITIEGKRVKPEQPIAWRVTTEFADRNRNNLREQDERLTGLTLRPVPFQQTTVNRQEARR</sequence>
<accession>A1TYN6</accession>
<organism evidence="1 2">
    <name type="scientific">Marinobacter nauticus (strain ATCC 700491 / DSM 11845 / VT8)</name>
    <name type="common">Marinobacter aquaeolei</name>
    <dbReference type="NCBI Taxonomy" id="351348"/>
    <lineage>
        <taxon>Bacteria</taxon>
        <taxon>Pseudomonadati</taxon>
        <taxon>Pseudomonadota</taxon>
        <taxon>Gammaproteobacteria</taxon>
        <taxon>Pseudomonadales</taxon>
        <taxon>Marinobacteraceae</taxon>
        <taxon>Marinobacter</taxon>
    </lineage>
</organism>
<dbReference type="AlphaFoldDB" id="A1TYN6"/>
<dbReference type="RefSeq" id="WP_011784277.1">
    <property type="nucleotide sequence ID" value="NC_008740.1"/>
</dbReference>
<reference evidence="2" key="1">
    <citation type="journal article" date="2011" name="Appl. Environ. Microbiol.">
        <title>Genomic potential of Marinobacter aquaeolei, a biogeochemical 'opportunitroph'.</title>
        <authorList>
            <person name="Singer E."/>
            <person name="Webb E.A."/>
            <person name="Nelson W.C."/>
            <person name="Heidelberg J.F."/>
            <person name="Ivanova N."/>
            <person name="Pati A."/>
            <person name="Edwards K.J."/>
        </authorList>
    </citation>
    <scope>NUCLEOTIDE SEQUENCE [LARGE SCALE GENOMIC DNA]</scope>
    <source>
        <strain evidence="2">ATCC 700491 / DSM 11845 / VT8</strain>
    </source>
</reference>
<gene>
    <name evidence="1" type="ordered locus">Maqu_0758</name>
</gene>